<keyword evidence="3" id="KW-0143">Chaperone</keyword>
<dbReference type="SUPFAM" id="SSF46579">
    <property type="entry name" value="Prefoldin"/>
    <property type="match status" value="1"/>
</dbReference>
<dbReference type="PANTHER" id="PTHR21162">
    <property type="entry name" value="P53 AND DNA DAMAGE-REGULATED PROTEIN"/>
    <property type="match status" value="1"/>
</dbReference>
<sequence length="142" mass="16399">MTKRNIKINYLCKKMSYSDPMLQSQITEITLRTITEIEELAEEIISDRAQIIDFDKKRCGNRQALRETKVNPKDKEWICIGNLFLKISQKQAIEMLKNDQNLIEKEIANVHNGLKPKLKKLHELEGLPSTDGFDLKSIKADA</sequence>
<evidence type="ECO:0000313" key="4">
    <source>
        <dbReference type="Proteomes" id="UP001652625"/>
    </source>
</evidence>
<proteinExistence type="predicted"/>
<accession>A0ABM4CH90</accession>
<dbReference type="InterPro" id="IPR030482">
    <property type="entry name" value="PDRG1"/>
</dbReference>
<name>A0ABM4CH90_HYDVU</name>
<dbReference type="RefSeq" id="XP_065661077.1">
    <property type="nucleotide sequence ID" value="XM_065805005.1"/>
</dbReference>
<dbReference type="PANTHER" id="PTHR21162:SF0">
    <property type="entry name" value="P53 AND DNA DAMAGE-REGULATED PROTEIN 1"/>
    <property type="match status" value="1"/>
</dbReference>
<reference evidence="5" key="1">
    <citation type="submission" date="2025-08" db="UniProtKB">
        <authorList>
            <consortium name="RefSeq"/>
        </authorList>
    </citation>
    <scope>IDENTIFICATION</scope>
</reference>
<evidence type="ECO:0000313" key="5">
    <source>
        <dbReference type="RefSeq" id="XP_065661077.1"/>
    </source>
</evidence>
<comment type="subcellular location">
    <subcellularLocation>
        <location evidence="1">Cytoplasm</location>
    </subcellularLocation>
</comment>
<dbReference type="CDD" id="cd22860">
    <property type="entry name" value="PDRG1"/>
    <property type="match status" value="1"/>
</dbReference>
<dbReference type="Proteomes" id="UP001652625">
    <property type="component" value="Chromosome 09"/>
</dbReference>
<evidence type="ECO:0000256" key="2">
    <source>
        <dbReference type="ARBA" id="ARBA00022490"/>
    </source>
</evidence>
<evidence type="ECO:0000256" key="1">
    <source>
        <dbReference type="ARBA" id="ARBA00004496"/>
    </source>
</evidence>
<protein>
    <submittedName>
        <fullName evidence="5">P53 and DNA damage-regulated protein 1 isoform X2</fullName>
    </submittedName>
</protein>
<evidence type="ECO:0000256" key="3">
    <source>
        <dbReference type="ARBA" id="ARBA00023186"/>
    </source>
</evidence>
<keyword evidence="2" id="KW-0963">Cytoplasm</keyword>
<keyword evidence="4" id="KW-1185">Reference proteome</keyword>
<organism evidence="4 5">
    <name type="scientific">Hydra vulgaris</name>
    <name type="common">Hydra</name>
    <name type="synonym">Hydra attenuata</name>
    <dbReference type="NCBI Taxonomy" id="6087"/>
    <lineage>
        <taxon>Eukaryota</taxon>
        <taxon>Metazoa</taxon>
        <taxon>Cnidaria</taxon>
        <taxon>Hydrozoa</taxon>
        <taxon>Hydroidolina</taxon>
        <taxon>Anthoathecata</taxon>
        <taxon>Aplanulata</taxon>
        <taxon>Hydridae</taxon>
        <taxon>Hydra</taxon>
    </lineage>
</organism>
<gene>
    <name evidence="5" type="primary">LOC124811140</name>
</gene>
<dbReference type="GeneID" id="124811140"/>